<dbReference type="InterPro" id="IPR040145">
    <property type="entry name" value="ITM2"/>
</dbReference>
<dbReference type="EMBL" id="JBEDNZ010000004">
    <property type="protein sequence ID" value="KAL0849648.1"/>
    <property type="molecule type" value="Genomic_DNA"/>
</dbReference>
<dbReference type="PANTHER" id="PTHR10962:SF1">
    <property type="entry name" value="INTEGRAL MEMBRANE PROTEIN 2"/>
    <property type="match status" value="1"/>
</dbReference>
<name>A0ABD0TJY0_LOXSC</name>
<accession>A0ABD0TJY0</accession>
<evidence type="ECO:0000313" key="3">
    <source>
        <dbReference type="EMBL" id="KAL0849648.1"/>
    </source>
</evidence>
<comment type="similarity">
    <text evidence="1">Belongs to the ITM2 family.</text>
</comment>
<organism evidence="3 4">
    <name type="scientific">Loxostege sticticalis</name>
    <name type="common">Beet webworm moth</name>
    <dbReference type="NCBI Taxonomy" id="481309"/>
    <lineage>
        <taxon>Eukaryota</taxon>
        <taxon>Metazoa</taxon>
        <taxon>Ecdysozoa</taxon>
        <taxon>Arthropoda</taxon>
        <taxon>Hexapoda</taxon>
        <taxon>Insecta</taxon>
        <taxon>Pterygota</taxon>
        <taxon>Neoptera</taxon>
        <taxon>Endopterygota</taxon>
        <taxon>Lepidoptera</taxon>
        <taxon>Glossata</taxon>
        <taxon>Ditrysia</taxon>
        <taxon>Pyraloidea</taxon>
        <taxon>Crambidae</taxon>
        <taxon>Pyraustinae</taxon>
        <taxon>Loxostege</taxon>
    </lineage>
</organism>
<keyword evidence="1" id="KW-0812">Transmembrane</keyword>
<feature type="region of interest" description="Disordered" evidence="2">
    <location>
        <begin position="15"/>
        <end position="35"/>
    </location>
</feature>
<dbReference type="Proteomes" id="UP001549921">
    <property type="component" value="Unassembled WGS sequence"/>
</dbReference>
<evidence type="ECO:0000256" key="1">
    <source>
        <dbReference type="RuleBase" id="RU367061"/>
    </source>
</evidence>
<gene>
    <name evidence="3" type="ORF">ABMA28_013902</name>
</gene>
<evidence type="ECO:0000313" key="4">
    <source>
        <dbReference type="Proteomes" id="UP001549921"/>
    </source>
</evidence>
<feature type="transmembrane region" description="Helical" evidence="1">
    <location>
        <begin position="53"/>
        <end position="77"/>
    </location>
</feature>
<evidence type="ECO:0000256" key="2">
    <source>
        <dbReference type="SAM" id="MobiDB-lite"/>
    </source>
</evidence>
<keyword evidence="1" id="KW-0472">Membrane</keyword>
<dbReference type="PANTHER" id="PTHR10962">
    <property type="entry name" value="INTEGRAL TRANSMEMBRANE PROTEIN 2"/>
    <property type="match status" value="1"/>
</dbReference>
<protein>
    <recommendedName>
        <fullName evidence="1">Integral membrane protein 2</fullName>
    </recommendedName>
</protein>
<comment type="subcellular location">
    <subcellularLocation>
        <location evidence="1">Membrane</location>
        <topology evidence="1">Single-pass type II membrane protein</topology>
    </subcellularLocation>
</comment>
<sequence length="304" mass="34819">MTVLTKISDLARKPDINDDPLVENEYGPDPENARRRKPPGYHVWVYRSKFCHSFLTCFSFCILSMVLTGAILGLVYYTAFREPVRYRGYCAIPIELPRDIVMQDARFQKPQVMSATEVPLRWENDPDVAIFTTLNKEASGDALNSLLERFDIDDHIERISIYNDGNNVEFIHDFDVNATGIVDKSRCFQMELDPDVVVQPGVFVFRIQRGEAFNIMRVRTELQAALPPAPHLLSTVSSIYAEKCADKPIYNLKKVGRSGSNGIRRKRSPEQPPYDYLHFAGKHLQEIAIDNLDELVEYEKKQTV</sequence>
<proteinExistence type="inferred from homology"/>
<reference evidence="3 4" key="1">
    <citation type="submission" date="2024-06" db="EMBL/GenBank/DDBJ databases">
        <title>A chromosome-level genome assembly of beet webworm, Loxostege sticticalis.</title>
        <authorList>
            <person name="Zhang Y."/>
        </authorList>
    </citation>
    <scope>NUCLEOTIDE SEQUENCE [LARGE SCALE GENOMIC DNA]</scope>
    <source>
        <strain evidence="3">AQ028</strain>
        <tissue evidence="3">Male pupae</tissue>
    </source>
</reference>
<keyword evidence="1" id="KW-1003">Cell membrane</keyword>
<comment type="caution">
    <text evidence="3">The sequence shown here is derived from an EMBL/GenBank/DDBJ whole genome shotgun (WGS) entry which is preliminary data.</text>
</comment>
<keyword evidence="1" id="KW-1133">Transmembrane helix</keyword>
<dbReference type="GO" id="GO:0005886">
    <property type="term" value="C:plasma membrane"/>
    <property type="evidence" value="ECO:0007669"/>
    <property type="project" value="UniProtKB-UniRule"/>
</dbReference>
<dbReference type="AlphaFoldDB" id="A0ABD0TJY0"/>
<keyword evidence="1" id="KW-0735">Signal-anchor</keyword>
<feature type="compositionally biased region" description="Acidic residues" evidence="2">
    <location>
        <begin position="17"/>
        <end position="28"/>
    </location>
</feature>